<organism evidence="2 3">
    <name type="scientific">Brucella endophytica</name>
    <dbReference type="NCBI Taxonomy" id="1963359"/>
    <lineage>
        <taxon>Bacteria</taxon>
        <taxon>Pseudomonadati</taxon>
        <taxon>Pseudomonadota</taxon>
        <taxon>Alphaproteobacteria</taxon>
        <taxon>Hyphomicrobiales</taxon>
        <taxon>Brucellaceae</taxon>
        <taxon>Brucella/Ochrobactrum group</taxon>
        <taxon>Brucella</taxon>
    </lineage>
</organism>
<dbReference type="RefSeq" id="WP_188825708.1">
    <property type="nucleotide sequence ID" value="NZ_BMHH01000019.1"/>
</dbReference>
<sequence>MAYRIDMNARNRFSENGDTATPIPSEQGEAFRRDIALVLRELADRDRNGKDQAELGDRVFIVEAGDTLEKIARENHVDLAEALAINADEINRNGDLIHPGDIIILPAPEPEIVADTSVDLTGKPAGEDAFIDSLYERGNKVEYSEPSDGIDAAAETAAMEQDVADYLAALPPEARQAAALRLSQADWVDAGPAGIAVSNAVEAAGLETDPIEAFASEFYDRGNALEYADPSALVDHSRETTALADDINAFLDTLPESERPGALQNLYDRDWRDAGPSQIAIEQAAATSGIPLASTGHNGPQAEAQIRAVVDNARAAGDDPVAQFKAFAESYKNASPEMQSMLLHTGYGYDFINAIAGHATEPLGNFDPSVDNQSKPFETFGRLDRLTDGVPPELAAALVSQTTPEIERANSLYMEQTGFSMLGTGGVEAMLKVAGRIEGTSRGDSTIESWADMGFYAQHELSQSIGTGGSLTYGLEYSERMGSDTTVLEQEILPGVQQTQTATNSAVDAYSAHMEELRWLIENHGDTMSPDELQRAIDNYKTTMDKPEDGRTEGAWTQTEKQLQDEVSKHGETLLNQITQLGAFPDEPAEQKALIDKEIESILNDDRSYLAIQTALRTNPELLDSPAVLNFASRQARLTDRGRKLVEEIFTQYVQRDILPKIADFKPGDAASMAEIRDGLEKFRDGKFATLLGVTEKDMNKAIDAIEASLPEAGDTEAVTRQKMQDLDTRLRELDSHQQSGVRTFSSSTIPGQLLRTIGASASAVGLMNSAEAAFTTPNVETILKATFDAAGLAQRSIEIGRGLDMISPDSFAARYFDGSLRPGTKFLGAVGSVFDGVNSYQAFAGGDPLMGGIHAATAAGGLAATFGAGTIAGPIGLGVVILGVGASMIVEDVRENNKYETARSAEFLDTSELSTAASQALIDNSGDGHSPVPLLVEYAKQKGFDLEDAAHRIIFTNWLNDMSAEQLATLRDNLHHTIDEFGGNATKLEPTAADDYNYTSDILYNQEVVTPRQTFFGERFYVEDGDASPSSVTQIDIALNTLGIPELALPVS</sequence>
<dbReference type="EMBL" id="BMHH01000019">
    <property type="protein sequence ID" value="GGB05821.1"/>
    <property type="molecule type" value="Genomic_DNA"/>
</dbReference>
<dbReference type="InterPro" id="IPR018392">
    <property type="entry name" value="LysM"/>
</dbReference>
<evidence type="ECO:0000313" key="2">
    <source>
        <dbReference type="EMBL" id="GGB05821.1"/>
    </source>
</evidence>
<dbReference type="CDD" id="cd00118">
    <property type="entry name" value="LysM"/>
    <property type="match status" value="1"/>
</dbReference>
<dbReference type="Gene3D" id="3.10.350.10">
    <property type="entry name" value="LysM domain"/>
    <property type="match status" value="1"/>
</dbReference>
<dbReference type="InterPro" id="IPR036779">
    <property type="entry name" value="LysM_dom_sf"/>
</dbReference>
<proteinExistence type="predicted"/>
<feature type="domain" description="LysM" evidence="1">
    <location>
        <begin position="58"/>
        <end position="105"/>
    </location>
</feature>
<dbReference type="Pfam" id="PF01476">
    <property type="entry name" value="LysM"/>
    <property type="match status" value="1"/>
</dbReference>
<evidence type="ECO:0000259" key="1">
    <source>
        <dbReference type="PROSITE" id="PS51782"/>
    </source>
</evidence>
<dbReference type="SMART" id="SM00257">
    <property type="entry name" value="LysM"/>
    <property type="match status" value="1"/>
</dbReference>
<protein>
    <submittedName>
        <fullName evidence="2">Peptidoglycan-binding protein LysM</fullName>
    </submittedName>
</protein>
<dbReference type="AlphaFoldDB" id="A0A916SM32"/>
<gene>
    <name evidence="2" type="ORF">GCM10011491_37390</name>
</gene>
<evidence type="ECO:0000313" key="3">
    <source>
        <dbReference type="Proteomes" id="UP000646478"/>
    </source>
</evidence>
<accession>A0A916SM32</accession>
<dbReference type="PROSITE" id="PS51782">
    <property type="entry name" value="LYSM"/>
    <property type="match status" value="1"/>
</dbReference>
<reference evidence="2" key="2">
    <citation type="submission" date="2020-09" db="EMBL/GenBank/DDBJ databases">
        <authorList>
            <person name="Sun Q."/>
            <person name="Zhou Y."/>
        </authorList>
    </citation>
    <scope>NUCLEOTIDE SEQUENCE</scope>
    <source>
        <strain evidence="2">CGMCC 1.15082</strain>
    </source>
</reference>
<dbReference type="Proteomes" id="UP000646478">
    <property type="component" value="Unassembled WGS sequence"/>
</dbReference>
<reference evidence="2" key="1">
    <citation type="journal article" date="2014" name="Int. J. Syst. Evol. Microbiol.">
        <title>Complete genome sequence of Corynebacterium casei LMG S-19264T (=DSM 44701T), isolated from a smear-ripened cheese.</title>
        <authorList>
            <consortium name="US DOE Joint Genome Institute (JGI-PGF)"/>
            <person name="Walter F."/>
            <person name="Albersmeier A."/>
            <person name="Kalinowski J."/>
            <person name="Ruckert C."/>
        </authorList>
    </citation>
    <scope>NUCLEOTIDE SEQUENCE</scope>
    <source>
        <strain evidence="2">CGMCC 1.15082</strain>
    </source>
</reference>
<comment type="caution">
    <text evidence="2">The sequence shown here is derived from an EMBL/GenBank/DDBJ whole genome shotgun (WGS) entry which is preliminary data.</text>
</comment>
<keyword evidence="3" id="KW-1185">Reference proteome</keyword>
<name>A0A916SM32_9HYPH</name>